<dbReference type="Pfam" id="PF02470">
    <property type="entry name" value="MlaD"/>
    <property type="match status" value="1"/>
</dbReference>
<feature type="transmembrane region" description="Helical" evidence="1">
    <location>
        <begin position="16"/>
        <end position="37"/>
    </location>
</feature>
<keyword evidence="1" id="KW-0472">Membrane</keyword>
<dbReference type="PANTHER" id="PTHR33371">
    <property type="entry name" value="INTERMEMBRANE PHOSPHOLIPID TRANSPORT SYSTEM BINDING PROTEIN MLAD-RELATED"/>
    <property type="match status" value="1"/>
</dbReference>
<organism evidence="3 4">
    <name type="scientific">Nocardia terpenica</name>
    <dbReference type="NCBI Taxonomy" id="455432"/>
    <lineage>
        <taxon>Bacteria</taxon>
        <taxon>Bacillati</taxon>
        <taxon>Actinomycetota</taxon>
        <taxon>Actinomycetes</taxon>
        <taxon>Mycobacteriales</taxon>
        <taxon>Nocardiaceae</taxon>
        <taxon>Nocardia</taxon>
    </lineage>
</organism>
<comment type="caution">
    <text evidence="3">The sequence shown here is derived from an EMBL/GenBank/DDBJ whole genome shotgun (WGS) entry which is preliminary data.</text>
</comment>
<dbReference type="AlphaFoldDB" id="A0A164P8Q2"/>
<dbReference type="OrthoDB" id="4367361at2"/>
<protein>
    <submittedName>
        <fullName evidence="3">Mammalian cell entry protein</fullName>
    </submittedName>
</protein>
<proteinExistence type="predicted"/>
<dbReference type="InterPro" id="IPR003399">
    <property type="entry name" value="Mce/MlaD"/>
</dbReference>
<evidence type="ECO:0000259" key="2">
    <source>
        <dbReference type="Pfam" id="PF02470"/>
    </source>
</evidence>
<keyword evidence="4" id="KW-1185">Reference proteome</keyword>
<dbReference type="InterPro" id="IPR052336">
    <property type="entry name" value="MlaD_Phospholipid_Transporter"/>
</dbReference>
<sequence length="341" mass="35762">MPKYGMPGVAVDKRRSLLIGTVAVAVIAAVVVAVCVYRGMRSDDGLRIALHTEQIGDGVLAGTPVRVDGVQVGTVTSIAPADFGTQRITLRLDRSQLHGIDDSLRVDYAPANLFGISEIELRRGSGGTPLRQDAVLDLTGNRSGAIFDATMGSLLRSLSQTGDALLTPQMATVIAQIAGDTQAFTPLAQAILTVAQTVTDNQKMSASELVGRLGPAHDGGGKFAGATIQVLDLLRNIPRLQQDRQTFDAGVRLTTGQLLPGVAALATQSGADLSATTDQLAPVLSLLAQMVPRPHQSGADLEELLQRFRSAMPDTPNGPVLNAEVDLRGFPVLAPLLGGRR</sequence>
<keyword evidence="1" id="KW-1133">Transmembrane helix</keyword>
<feature type="domain" description="Mce/MlaD" evidence="2">
    <location>
        <begin position="46"/>
        <end position="123"/>
    </location>
</feature>
<dbReference type="RefSeq" id="WP_067582303.1">
    <property type="nucleotide sequence ID" value="NZ_JABMCZ010000001.1"/>
</dbReference>
<reference evidence="3 4" key="1">
    <citation type="submission" date="2016-04" db="EMBL/GenBank/DDBJ databases">
        <authorList>
            <person name="Evans L.H."/>
            <person name="Alamgir A."/>
            <person name="Owens N."/>
            <person name="Weber N.D."/>
            <person name="Virtaneva K."/>
            <person name="Barbian K."/>
            <person name="Babar A."/>
            <person name="Rosenke K."/>
        </authorList>
    </citation>
    <scope>NUCLEOTIDE SEQUENCE [LARGE SCALE GENOMIC DNA]</scope>
    <source>
        <strain evidence="3 4">IFM 0406</strain>
    </source>
</reference>
<evidence type="ECO:0000313" key="3">
    <source>
        <dbReference type="EMBL" id="KZM75260.1"/>
    </source>
</evidence>
<accession>A0A164P8Q2</accession>
<evidence type="ECO:0000256" key="1">
    <source>
        <dbReference type="SAM" id="Phobius"/>
    </source>
</evidence>
<dbReference type="EMBL" id="LWGR01000003">
    <property type="protein sequence ID" value="KZM75260.1"/>
    <property type="molecule type" value="Genomic_DNA"/>
</dbReference>
<dbReference type="Proteomes" id="UP000076512">
    <property type="component" value="Unassembled WGS sequence"/>
</dbReference>
<dbReference type="STRING" id="455432.AWN90_17780"/>
<gene>
    <name evidence="3" type="ORF">AWN90_17780</name>
</gene>
<name>A0A164P8Q2_9NOCA</name>
<keyword evidence="1" id="KW-0812">Transmembrane</keyword>
<evidence type="ECO:0000313" key="4">
    <source>
        <dbReference type="Proteomes" id="UP000076512"/>
    </source>
</evidence>
<dbReference type="PANTHER" id="PTHR33371:SF4">
    <property type="entry name" value="INTERMEMBRANE PHOSPHOLIPID TRANSPORT SYSTEM BINDING PROTEIN MLAD"/>
    <property type="match status" value="1"/>
</dbReference>